<dbReference type="EMBL" id="CAJOBJ010000376">
    <property type="protein sequence ID" value="CAF3818362.1"/>
    <property type="molecule type" value="Genomic_DNA"/>
</dbReference>
<dbReference type="AlphaFoldDB" id="A0A819EI36"/>
<evidence type="ECO:0000313" key="1">
    <source>
        <dbReference type="EMBL" id="CAF3758317.1"/>
    </source>
</evidence>
<evidence type="ECO:0000313" key="2">
    <source>
        <dbReference type="EMBL" id="CAF3818362.1"/>
    </source>
</evidence>
<dbReference type="Gene3D" id="3.30.420.10">
    <property type="entry name" value="Ribonuclease H-like superfamily/Ribonuclease H"/>
    <property type="match status" value="1"/>
</dbReference>
<dbReference type="Proteomes" id="UP000681967">
    <property type="component" value="Unassembled WGS sequence"/>
</dbReference>
<dbReference type="Proteomes" id="UP000663866">
    <property type="component" value="Unassembled WGS sequence"/>
</dbReference>
<keyword evidence="5" id="KW-1185">Reference proteome</keyword>
<organism evidence="3 5">
    <name type="scientific">Rotaria magnacalcarata</name>
    <dbReference type="NCBI Taxonomy" id="392030"/>
    <lineage>
        <taxon>Eukaryota</taxon>
        <taxon>Metazoa</taxon>
        <taxon>Spiralia</taxon>
        <taxon>Gnathifera</taxon>
        <taxon>Rotifera</taxon>
        <taxon>Eurotatoria</taxon>
        <taxon>Bdelloidea</taxon>
        <taxon>Philodinida</taxon>
        <taxon>Philodinidae</taxon>
        <taxon>Rotaria</taxon>
    </lineage>
</organism>
<name>A0A819EI36_9BILA</name>
<sequence>MVWLAVCSKSVSPLVIFEDRTVDHDRYIKEVLPVALKFGHHTFGADWTFQQDGAKPHIHAKSQEWREKHFPCFIDKDHWPPSSPDLNPLDYCIWDELTHQVNWDAVTSKTTLINEVKRAVRKVSLDVVFESYSSWTNRLYRLSQRIERRFVQKQAHFENMKIDENTQEMRRPPFILAHPLVLSAVLNGMICNELSSFAYLDSKHIIRLADCQGCQTPPII</sequence>
<dbReference type="EMBL" id="CAJOBH010000084">
    <property type="protein sequence ID" value="CAF3758317.1"/>
    <property type="molecule type" value="Genomic_DNA"/>
</dbReference>
<dbReference type="Proteomes" id="UP000663842">
    <property type="component" value="Unassembled WGS sequence"/>
</dbReference>
<dbReference type="InterPro" id="IPR036397">
    <property type="entry name" value="RNaseH_sf"/>
</dbReference>
<reference evidence="3" key="1">
    <citation type="submission" date="2021-02" db="EMBL/GenBank/DDBJ databases">
        <authorList>
            <person name="Nowell W R."/>
        </authorList>
    </citation>
    <scope>NUCLEOTIDE SEQUENCE</scope>
</reference>
<evidence type="ECO:0008006" key="6">
    <source>
        <dbReference type="Google" id="ProtNLM"/>
    </source>
</evidence>
<evidence type="ECO:0000313" key="5">
    <source>
        <dbReference type="Proteomes" id="UP000663866"/>
    </source>
</evidence>
<gene>
    <name evidence="1" type="ORF">BYL167_LOCUS717</name>
    <name evidence="2" type="ORF">GIL414_LOCUS2067</name>
    <name evidence="3" type="ORF">OVN521_LOCUS6787</name>
    <name evidence="4" type="ORF">UXM345_LOCUS22796</name>
</gene>
<dbReference type="EMBL" id="CAJOBF010003820">
    <property type="protein sequence ID" value="CAF4110506.1"/>
    <property type="molecule type" value="Genomic_DNA"/>
</dbReference>
<evidence type="ECO:0000313" key="3">
    <source>
        <dbReference type="EMBL" id="CAF3849886.1"/>
    </source>
</evidence>
<dbReference type="GO" id="GO:0003676">
    <property type="term" value="F:nucleic acid binding"/>
    <property type="evidence" value="ECO:0007669"/>
    <property type="project" value="InterPro"/>
</dbReference>
<comment type="caution">
    <text evidence="3">The sequence shown here is derived from an EMBL/GenBank/DDBJ whole genome shotgun (WGS) entry which is preliminary data.</text>
</comment>
<dbReference type="EMBL" id="CAJOBG010000723">
    <property type="protein sequence ID" value="CAF3849886.1"/>
    <property type="molecule type" value="Genomic_DNA"/>
</dbReference>
<evidence type="ECO:0000313" key="4">
    <source>
        <dbReference type="EMBL" id="CAF4110506.1"/>
    </source>
</evidence>
<proteinExistence type="predicted"/>
<accession>A0A819EI36</accession>
<protein>
    <recommendedName>
        <fullName evidence="6">Tc1-like transposase DDE domain-containing protein</fullName>
    </recommendedName>
</protein>
<dbReference type="Proteomes" id="UP000681720">
    <property type="component" value="Unassembled WGS sequence"/>
</dbReference>